<protein>
    <recommendedName>
        <fullName evidence="4">DUF5668 domain-containing protein</fullName>
    </recommendedName>
</protein>
<sequence length="58" mass="6407">MNKNTLRFLGTVIFAIGAVDAINIVNFIPMNYISWALAIIGIVILIASNFIPKQKTDQ</sequence>
<keyword evidence="1" id="KW-0812">Transmembrane</keyword>
<dbReference type="EMBL" id="JARZFX010000019">
    <property type="protein sequence ID" value="MEC5425742.1"/>
    <property type="molecule type" value="Genomic_DNA"/>
</dbReference>
<reference evidence="2 3" key="1">
    <citation type="journal article" date="2024" name="Int. J. Syst. Evol. Microbiol.">
        <title>Virgibacillus tibetensis sp. nov., isolated from salt lake on the Tibetan Plateau of China.</title>
        <authorList>
            <person name="Phurbu D."/>
            <person name="Liu Z.-X."/>
            <person name="Wang R."/>
            <person name="Zheng Y.-Y."/>
            <person name="Liu H.-C."/>
            <person name="Zhou Y.-G."/>
            <person name="Yu Y.-J."/>
            <person name="Li A.-H."/>
        </authorList>
    </citation>
    <scope>NUCLEOTIDE SEQUENCE [LARGE SCALE GENOMIC DNA]</scope>
    <source>
        <strain evidence="2 3">C22-A2</strain>
    </source>
</reference>
<evidence type="ECO:0000313" key="2">
    <source>
        <dbReference type="EMBL" id="MEC5425742.1"/>
    </source>
</evidence>
<dbReference type="Proteomes" id="UP001335737">
    <property type="component" value="Unassembled WGS sequence"/>
</dbReference>
<evidence type="ECO:0008006" key="4">
    <source>
        <dbReference type="Google" id="ProtNLM"/>
    </source>
</evidence>
<keyword evidence="1" id="KW-0472">Membrane</keyword>
<evidence type="ECO:0000256" key="1">
    <source>
        <dbReference type="SAM" id="Phobius"/>
    </source>
</evidence>
<keyword evidence="1" id="KW-1133">Transmembrane helix</keyword>
<feature type="transmembrane region" description="Helical" evidence="1">
    <location>
        <begin position="31"/>
        <end position="51"/>
    </location>
</feature>
<accession>A0ABU6KKB4</accession>
<evidence type="ECO:0000313" key="3">
    <source>
        <dbReference type="Proteomes" id="UP001335737"/>
    </source>
</evidence>
<name>A0ABU6KKB4_9BACI</name>
<comment type="caution">
    <text evidence="2">The sequence shown here is derived from an EMBL/GenBank/DDBJ whole genome shotgun (WGS) entry which is preliminary data.</text>
</comment>
<gene>
    <name evidence="2" type="ORF">QGM71_19925</name>
</gene>
<proteinExistence type="predicted"/>
<keyword evidence="3" id="KW-1185">Reference proteome</keyword>
<organism evidence="2 3">
    <name type="scientific">Virgibacillus tibetensis</name>
    <dbReference type="NCBI Taxonomy" id="3042313"/>
    <lineage>
        <taxon>Bacteria</taxon>
        <taxon>Bacillati</taxon>
        <taxon>Bacillota</taxon>
        <taxon>Bacilli</taxon>
        <taxon>Bacillales</taxon>
        <taxon>Bacillaceae</taxon>
        <taxon>Virgibacillus</taxon>
    </lineage>
</organism>
<dbReference type="RefSeq" id="WP_327609278.1">
    <property type="nucleotide sequence ID" value="NZ_JARZFX010000019.1"/>
</dbReference>